<protein>
    <submittedName>
        <fullName evidence="1">Uncharacterized protein</fullName>
    </submittedName>
</protein>
<reference evidence="1" key="1">
    <citation type="thesis" date="2020" institute="ProQuest LLC" country="789 East Eisenhower Parkway, Ann Arbor, MI, USA">
        <title>Comparative Genomics and Chromosome Evolution.</title>
        <authorList>
            <person name="Mudd A.B."/>
        </authorList>
    </citation>
    <scope>NUCLEOTIDE SEQUENCE</scope>
    <source>
        <strain evidence="1">237g6f4</strain>
        <tissue evidence="1">Blood</tissue>
    </source>
</reference>
<proteinExistence type="predicted"/>
<gene>
    <name evidence="1" type="ORF">GDO81_001676</name>
</gene>
<evidence type="ECO:0000313" key="1">
    <source>
        <dbReference type="EMBL" id="KAG8595941.1"/>
    </source>
</evidence>
<name>A0AAV7DGU2_ENGPU</name>
<dbReference type="Proteomes" id="UP000824782">
    <property type="component" value="Unassembled WGS sequence"/>
</dbReference>
<accession>A0AAV7DGU2</accession>
<organism evidence="1 2">
    <name type="scientific">Engystomops pustulosus</name>
    <name type="common">Tungara frog</name>
    <name type="synonym">Physalaemus pustulosus</name>
    <dbReference type="NCBI Taxonomy" id="76066"/>
    <lineage>
        <taxon>Eukaryota</taxon>
        <taxon>Metazoa</taxon>
        <taxon>Chordata</taxon>
        <taxon>Craniata</taxon>
        <taxon>Vertebrata</taxon>
        <taxon>Euteleostomi</taxon>
        <taxon>Amphibia</taxon>
        <taxon>Batrachia</taxon>
        <taxon>Anura</taxon>
        <taxon>Neobatrachia</taxon>
        <taxon>Hyloidea</taxon>
        <taxon>Leptodactylidae</taxon>
        <taxon>Leiuperinae</taxon>
        <taxon>Engystomops</taxon>
    </lineage>
</organism>
<sequence>MGYLQIYYGSEELCNRWHLTRRGGVVQCPDPYTFHYGRAASRWYGNVQSNTMYYSMTVMPVSRFIKRMYDNLHYVVVRYGSIYIDI</sequence>
<keyword evidence="2" id="KW-1185">Reference proteome</keyword>
<evidence type="ECO:0000313" key="2">
    <source>
        <dbReference type="Proteomes" id="UP000824782"/>
    </source>
</evidence>
<dbReference type="EMBL" id="WNYA01000001">
    <property type="protein sequence ID" value="KAG8595941.1"/>
    <property type="molecule type" value="Genomic_DNA"/>
</dbReference>
<comment type="caution">
    <text evidence="1">The sequence shown here is derived from an EMBL/GenBank/DDBJ whole genome shotgun (WGS) entry which is preliminary data.</text>
</comment>
<dbReference type="AlphaFoldDB" id="A0AAV7DGU2"/>